<feature type="domain" description="Core" evidence="1">
    <location>
        <begin position="1"/>
        <end position="107"/>
    </location>
</feature>
<dbReference type="GO" id="GO:0005506">
    <property type="term" value="F:iron ion binding"/>
    <property type="evidence" value="ECO:0007669"/>
    <property type="project" value="TreeGrafter"/>
</dbReference>
<dbReference type="Proteomes" id="UP000318453">
    <property type="component" value="Chromosome"/>
</dbReference>
<accession>A0A5B8NIS0</accession>
<dbReference type="InterPro" id="IPR017870">
    <property type="entry name" value="FeS_cluster_insertion_CS"/>
</dbReference>
<dbReference type="PROSITE" id="PS01152">
    <property type="entry name" value="HESB"/>
    <property type="match status" value="1"/>
</dbReference>
<name>A0A5B8NIS0_9CHRO</name>
<dbReference type="EMBL" id="CP042326">
    <property type="protein sequence ID" value="QDZ38848.1"/>
    <property type="molecule type" value="Genomic_DNA"/>
</dbReference>
<evidence type="ECO:0000313" key="2">
    <source>
        <dbReference type="EMBL" id="QDZ38848.1"/>
    </source>
</evidence>
<dbReference type="InterPro" id="IPR000361">
    <property type="entry name" value="ATAP_core_dom"/>
</dbReference>
<dbReference type="GO" id="GO:0051537">
    <property type="term" value="F:2 iron, 2 sulfur cluster binding"/>
    <property type="evidence" value="ECO:0007669"/>
    <property type="project" value="TreeGrafter"/>
</dbReference>
<reference evidence="2" key="1">
    <citation type="submission" date="2019-08" db="EMBL/GenBank/DDBJ databases">
        <title>Carotenoids and Carotenoid Binding Proteins in the Halophilic Cyanobacterium Euhalothece sp. ZM00.</title>
        <authorList>
            <person name="Cho S.M."/>
            <person name="Song J.Y."/>
            <person name="Park Y.-I."/>
        </authorList>
    </citation>
    <scope>NUCLEOTIDE SEQUENCE [LARGE SCALE GENOMIC DNA]</scope>
    <source>
        <strain evidence="2">Z-M001</strain>
    </source>
</reference>
<dbReference type="PANTHER" id="PTHR43011">
    <property type="entry name" value="IRON-SULFUR CLUSTER ASSEMBLY 2 HOMOLOG, MITOCHONDRIAL"/>
    <property type="match status" value="1"/>
</dbReference>
<gene>
    <name evidence="2" type="ORF">FRE64_02180</name>
</gene>
<dbReference type="InterPro" id="IPR035903">
    <property type="entry name" value="HesB-like_dom_sf"/>
</dbReference>
<keyword evidence="3" id="KW-1185">Reference proteome</keyword>
<protein>
    <submittedName>
        <fullName evidence="2">Iron-sulfur cluster assembly accessory protein</fullName>
    </submittedName>
</protein>
<sequence>MTVYLTEKAASKLRGFIYADGKPPTSEKGIRVAVNQGGCSGFEYVLNIVPNPDVDDVIYEQHDIKIYLDRDSAPILDGVVIDFIDSLAESGFIFENPNATEACSCGKSFAVAENTPAAIPCTTY</sequence>
<dbReference type="KEGG" id="enn:FRE64_02180"/>
<proteinExistence type="predicted"/>
<dbReference type="Gene3D" id="2.60.300.12">
    <property type="entry name" value="HesB-like domain"/>
    <property type="match status" value="1"/>
</dbReference>
<dbReference type="GO" id="GO:0051539">
    <property type="term" value="F:4 iron, 4 sulfur cluster binding"/>
    <property type="evidence" value="ECO:0007669"/>
    <property type="project" value="TreeGrafter"/>
</dbReference>
<dbReference type="OrthoDB" id="9801228at2"/>
<dbReference type="Pfam" id="PF01521">
    <property type="entry name" value="Fe-S_biosyn"/>
    <property type="match status" value="1"/>
</dbReference>
<dbReference type="RefSeq" id="WP_146294459.1">
    <property type="nucleotide sequence ID" value="NZ_CP042326.1"/>
</dbReference>
<dbReference type="SUPFAM" id="SSF89360">
    <property type="entry name" value="HesB-like domain"/>
    <property type="match status" value="1"/>
</dbReference>
<dbReference type="InterPro" id="IPR016092">
    <property type="entry name" value="ATAP"/>
</dbReference>
<dbReference type="AlphaFoldDB" id="A0A5B8NIS0"/>
<organism evidence="2 3">
    <name type="scientific">Euhalothece natronophila Z-M001</name>
    <dbReference type="NCBI Taxonomy" id="522448"/>
    <lineage>
        <taxon>Bacteria</taxon>
        <taxon>Bacillati</taxon>
        <taxon>Cyanobacteriota</taxon>
        <taxon>Cyanophyceae</taxon>
        <taxon>Oscillatoriophycideae</taxon>
        <taxon>Chroococcales</taxon>
        <taxon>Halothecacae</taxon>
        <taxon>Halothece cluster</taxon>
        <taxon>Euhalothece</taxon>
    </lineage>
</organism>
<evidence type="ECO:0000313" key="3">
    <source>
        <dbReference type="Proteomes" id="UP000318453"/>
    </source>
</evidence>
<dbReference type="PANTHER" id="PTHR43011:SF1">
    <property type="entry name" value="IRON-SULFUR CLUSTER ASSEMBLY 2 HOMOLOG, MITOCHONDRIAL"/>
    <property type="match status" value="1"/>
</dbReference>
<dbReference type="NCBIfam" id="TIGR00049">
    <property type="entry name" value="iron-sulfur cluster assembly accessory protein"/>
    <property type="match status" value="1"/>
</dbReference>
<evidence type="ECO:0000259" key="1">
    <source>
        <dbReference type="Pfam" id="PF01521"/>
    </source>
</evidence>
<dbReference type="GO" id="GO:0016226">
    <property type="term" value="P:iron-sulfur cluster assembly"/>
    <property type="evidence" value="ECO:0007669"/>
    <property type="project" value="InterPro"/>
</dbReference>